<proteinExistence type="predicted"/>
<feature type="transmembrane region" description="Helical" evidence="1">
    <location>
        <begin position="117"/>
        <end position="137"/>
    </location>
</feature>
<dbReference type="EMBL" id="JAXAVV010000006">
    <property type="protein sequence ID" value="MDX8050554.1"/>
    <property type="molecule type" value="Genomic_DNA"/>
</dbReference>
<organism evidence="2 3">
    <name type="scientific">Lentzea kristufekii</name>
    <dbReference type="NCBI Taxonomy" id="3095430"/>
    <lineage>
        <taxon>Bacteria</taxon>
        <taxon>Bacillati</taxon>
        <taxon>Actinomycetota</taxon>
        <taxon>Actinomycetes</taxon>
        <taxon>Pseudonocardiales</taxon>
        <taxon>Pseudonocardiaceae</taxon>
        <taxon>Lentzea</taxon>
    </lineage>
</organism>
<reference evidence="2 3" key="1">
    <citation type="submission" date="2023-11" db="EMBL/GenBank/DDBJ databases">
        <title>Lentzea sokolovensis, sp. nov., Lentzea kristufkii, sp. nov., and Lentzea miocenensis, sp. nov., rare actinobacteria from Sokolov Coal Basin, Miocene lacustrine sediment, Czech Republic.</title>
        <authorList>
            <person name="Lara A."/>
            <person name="Kotroba L."/>
            <person name="Nouioui I."/>
            <person name="Neumann-Schaal M."/>
            <person name="Mast Y."/>
            <person name="Chronakova A."/>
        </authorList>
    </citation>
    <scope>NUCLEOTIDE SEQUENCE [LARGE SCALE GENOMIC DNA]</scope>
    <source>
        <strain evidence="2 3">BCCO 10_0798</strain>
    </source>
</reference>
<evidence type="ECO:0000313" key="2">
    <source>
        <dbReference type="EMBL" id="MDX8050554.1"/>
    </source>
</evidence>
<sequence length="183" mass="19972">MAIAEFNALRTEIAGRSSAQHGLLNLSLVATAAIGTIAFSDPARRPVLLVLAVLSCIFSLLYFDHHAAIATIGKYIKNELAPDLRECTAWRRALWREEFVRVEASARTGLAKGMIRFDLPIILAFLVVPVLSTVYLASLASGFWFWAAWSVGVLAEALTVVVGVSATRGWRSEIDEQVRSADV</sequence>
<dbReference type="Proteomes" id="UP001271792">
    <property type="component" value="Unassembled WGS sequence"/>
</dbReference>
<evidence type="ECO:0000256" key="1">
    <source>
        <dbReference type="SAM" id="Phobius"/>
    </source>
</evidence>
<name>A0ABU4TQI7_9PSEU</name>
<accession>A0ABU4TQI7</accession>
<gene>
    <name evidence="2" type="ORF">SK571_14280</name>
</gene>
<feature type="transmembrane region" description="Helical" evidence="1">
    <location>
        <begin position="21"/>
        <end position="40"/>
    </location>
</feature>
<dbReference type="RefSeq" id="WP_319984531.1">
    <property type="nucleotide sequence ID" value="NZ_JAXAVV010000006.1"/>
</dbReference>
<keyword evidence="3" id="KW-1185">Reference proteome</keyword>
<comment type="caution">
    <text evidence="2">The sequence shown here is derived from an EMBL/GenBank/DDBJ whole genome shotgun (WGS) entry which is preliminary data.</text>
</comment>
<evidence type="ECO:0000313" key="3">
    <source>
        <dbReference type="Proteomes" id="UP001271792"/>
    </source>
</evidence>
<protein>
    <submittedName>
        <fullName evidence="2">Uncharacterized protein</fullName>
    </submittedName>
</protein>
<keyword evidence="1" id="KW-0472">Membrane</keyword>
<feature type="transmembrane region" description="Helical" evidence="1">
    <location>
        <begin position="46"/>
        <end position="63"/>
    </location>
</feature>
<feature type="transmembrane region" description="Helical" evidence="1">
    <location>
        <begin position="143"/>
        <end position="164"/>
    </location>
</feature>
<keyword evidence="1" id="KW-0812">Transmembrane</keyword>
<keyword evidence="1" id="KW-1133">Transmembrane helix</keyword>